<keyword evidence="1" id="KW-1133">Transmembrane helix</keyword>
<evidence type="ECO:0000256" key="1">
    <source>
        <dbReference type="SAM" id="Phobius"/>
    </source>
</evidence>
<feature type="transmembrane region" description="Helical" evidence="1">
    <location>
        <begin position="91"/>
        <end position="111"/>
    </location>
</feature>
<accession>A0A7Y0AI89</accession>
<sequence length="208" mass="23308">MAAVASLRARRWDYFILTARVLLAGIFFVYGVGKLVGLQFGVTPEILAQPLGQVSLSHLAWYCFDHQPFTAYIGVSQILASLGLLWNRTALLGALLLLPIAVTIFVIDLTYLRQMVAFQYMLPFYIGLLLLILAHYRARMLVVVRALTQGVTTRFAYPWWGYCFLPLAAGLLSLGWMLPMYTVSFLQNSSGTLGYFQRLVTSAAAWLK</sequence>
<keyword evidence="1" id="KW-0472">Membrane</keyword>
<gene>
    <name evidence="2" type="ORF">HHL22_21925</name>
</gene>
<dbReference type="Proteomes" id="UP000559626">
    <property type="component" value="Unassembled WGS sequence"/>
</dbReference>
<feature type="transmembrane region" description="Helical" evidence="1">
    <location>
        <begin position="69"/>
        <end position="86"/>
    </location>
</feature>
<name>A0A7Y0AI89_9BACT</name>
<dbReference type="AlphaFoldDB" id="A0A7Y0AI89"/>
<keyword evidence="3" id="KW-1185">Reference proteome</keyword>
<dbReference type="EMBL" id="JABBGH010000004">
    <property type="protein sequence ID" value="NML67868.1"/>
    <property type="molecule type" value="Genomic_DNA"/>
</dbReference>
<evidence type="ECO:0000313" key="2">
    <source>
        <dbReference type="EMBL" id="NML67868.1"/>
    </source>
</evidence>
<evidence type="ECO:0000313" key="3">
    <source>
        <dbReference type="Proteomes" id="UP000559626"/>
    </source>
</evidence>
<feature type="transmembrane region" description="Helical" evidence="1">
    <location>
        <begin position="12"/>
        <end position="32"/>
    </location>
</feature>
<keyword evidence="1" id="KW-0812">Transmembrane</keyword>
<dbReference type="RefSeq" id="WP_169533576.1">
    <property type="nucleotide sequence ID" value="NZ_JABBGH010000004.1"/>
</dbReference>
<protein>
    <submittedName>
        <fullName evidence="2">DoxX family membrane protein</fullName>
    </submittedName>
</protein>
<feature type="transmembrane region" description="Helical" evidence="1">
    <location>
        <begin position="117"/>
        <end position="136"/>
    </location>
</feature>
<proteinExistence type="predicted"/>
<organism evidence="2 3">
    <name type="scientific">Hymenobacter polaris</name>
    <dbReference type="NCBI Taxonomy" id="2682546"/>
    <lineage>
        <taxon>Bacteria</taxon>
        <taxon>Pseudomonadati</taxon>
        <taxon>Bacteroidota</taxon>
        <taxon>Cytophagia</taxon>
        <taxon>Cytophagales</taxon>
        <taxon>Hymenobacteraceae</taxon>
        <taxon>Hymenobacter</taxon>
    </lineage>
</organism>
<comment type="caution">
    <text evidence="2">The sequence shown here is derived from an EMBL/GenBank/DDBJ whole genome shotgun (WGS) entry which is preliminary data.</text>
</comment>
<feature type="transmembrane region" description="Helical" evidence="1">
    <location>
        <begin position="157"/>
        <end position="178"/>
    </location>
</feature>
<reference evidence="2 3" key="1">
    <citation type="submission" date="2020-04" db="EMBL/GenBank/DDBJ databases">
        <title>Hymenobacter polaris sp. nov., isolated from Arctic soil.</title>
        <authorList>
            <person name="Dahal R.H."/>
        </authorList>
    </citation>
    <scope>NUCLEOTIDE SEQUENCE [LARGE SCALE GENOMIC DNA]</scope>
    <source>
        <strain evidence="2 3">RP-2-7</strain>
    </source>
</reference>